<name>A0A6L2MY13_TANCI</name>
<feature type="region of interest" description="Disordered" evidence="1">
    <location>
        <begin position="269"/>
        <end position="303"/>
    </location>
</feature>
<feature type="compositionally biased region" description="Polar residues" evidence="1">
    <location>
        <begin position="269"/>
        <end position="280"/>
    </location>
</feature>
<feature type="region of interest" description="Disordered" evidence="1">
    <location>
        <begin position="217"/>
        <end position="240"/>
    </location>
</feature>
<dbReference type="InterPro" id="IPR018246">
    <property type="entry name" value="AP_endonuc_F2_Zn_BS"/>
</dbReference>
<proteinExistence type="predicted"/>
<feature type="compositionally biased region" description="Polar residues" evidence="1">
    <location>
        <begin position="34"/>
        <end position="44"/>
    </location>
</feature>
<sequence>MAYTSQGSSSSDTKTGLGYDSQMNKSDLNDVHVNESQVIGNSLIDSHESDGEDNQVNDRSSAPIIKEWESESEDENVVEKTEVKKTVKPSLEKIKFVNARNTTTENKSKAEKPRKLRQSLRKFVPAAVLIKSRLIPVNAAKESSHRATALASATMHVNTIAPKPYSPIDRVEPFNDVYVTPAHTKKVFTNMKRKNRDFLGTVTPLFASMLVPQVVEGAGSGQPSELQPPSLAAPPSHKEHAATVGNEAVYIGEDDRVVRAATTVTSLEAKQESGTQTRFKTASKKSYDPPLSEVNTSGSGEGRMEHHDDLIDFVPPSPYDSPHLEVMGLQKKVKRIKRKLKARTPGMMLFQIGIFKRKSFDKENVSKQGRNLNTRLMFEESDFVPMDSEVVKDNGKKDESSNKQAGSKKKREGLKLKPKSPKKVKVMKEQEFAIDEQEKEEFRLCLKIVQDEVWRNQHEWSVISWNLYEYYGVHTLLLDDTLVSINMLVEKKYPLTKEMHAIICLVYFYRTCARDGSWIFYSSDSLDLIKDKLITKAEYSNIKSLLLIQGFSSSSLRYMTTTSPNLT</sequence>
<comment type="caution">
    <text evidence="2">The sequence shown here is derived from an EMBL/GenBank/DDBJ whole genome shotgun (WGS) entry which is preliminary data.</text>
</comment>
<feature type="region of interest" description="Disordered" evidence="1">
    <location>
        <begin position="389"/>
        <end position="420"/>
    </location>
</feature>
<evidence type="ECO:0000256" key="1">
    <source>
        <dbReference type="SAM" id="MobiDB-lite"/>
    </source>
</evidence>
<dbReference type="PROSITE" id="PS00731">
    <property type="entry name" value="AP_NUCLEASE_F2_3"/>
    <property type="match status" value="1"/>
</dbReference>
<accession>A0A6L2MY13</accession>
<dbReference type="AlphaFoldDB" id="A0A6L2MY13"/>
<evidence type="ECO:0000313" key="2">
    <source>
        <dbReference type="EMBL" id="GEU78861.1"/>
    </source>
</evidence>
<organism evidence="2">
    <name type="scientific">Tanacetum cinerariifolium</name>
    <name type="common">Dalmatian daisy</name>
    <name type="synonym">Chrysanthemum cinerariifolium</name>
    <dbReference type="NCBI Taxonomy" id="118510"/>
    <lineage>
        <taxon>Eukaryota</taxon>
        <taxon>Viridiplantae</taxon>
        <taxon>Streptophyta</taxon>
        <taxon>Embryophyta</taxon>
        <taxon>Tracheophyta</taxon>
        <taxon>Spermatophyta</taxon>
        <taxon>Magnoliopsida</taxon>
        <taxon>eudicotyledons</taxon>
        <taxon>Gunneridae</taxon>
        <taxon>Pentapetalae</taxon>
        <taxon>asterids</taxon>
        <taxon>campanulids</taxon>
        <taxon>Asterales</taxon>
        <taxon>Asteraceae</taxon>
        <taxon>Asteroideae</taxon>
        <taxon>Anthemideae</taxon>
        <taxon>Anthemidinae</taxon>
        <taxon>Tanacetum</taxon>
    </lineage>
</organism>
<feature type="compositionally biased region" description="Basic residues" evidence="1">
    <location>
        <begin position="406"/>
        <end position="420"/>
    </location>
</feature>
<reference evidence="2" key="1">
    <citation type="journal article" date="2019" name="Sci. Rep.">
        <title>Draft genome of Tanacetum cinerariifolium, the natural source of mosquito coil.</title>
        <authorList>
            <person name="Yamashiro T."/>
            <person name="Shiraishi A."/>
            <person name="Satake H."/>
            <person name="Nakayama K."/>
        </authorList>
    </citation>
    <scope>NUCLEOTIDE SEQUENCE</scope>
</reference>
<protein>
    <submittedName>
        <fullName evidence="2">Uncharacterized protein</fullName>
    </submittedName>
</protein>
<feature type="compositionally biased region" description="Basic and acidic residues" evidence="1">
    <location>
        <begin position="389"/>
        <end position="401"/>
    </location>
</feature>
<feature type="compositionally biased region" description="Polar residues" evidence="1">
    <location>
        <begin position="1"/>
        <end position="14"/>
    </location>
</feature>
<dbReference type="EMBL" id="BKCJ010007758">
    <property type="protein sequence ID" value="GEU78861.1"/>
    <property type="molecule type" value="Genomic_DNA"/>
</dbReference>
<dbReference type="GO" id="GO:0008270">
    <property type="term" value="F:zinc ion binding"/>
    <property type="evidence" value="ECO:0007669"/>
    <property type="project" value="InterPro"/>
</dbReference>
<feature type="region of interest" description="Disordered" evidence="1">
    <location>
        <begin position="1"/>
        <end position="60"/>
    </location>
</feature>
<gene>
    <name evidence="2" type="ORF">Tci_050839</name>
</gene>